<feature type="non-terminal residue" evidence="3">
    <location>
        <position position="154"/>
    </location>
</feature>
<evidence type="ECO:0000256" key="2">
    <source>
        <dbReference type="SAM" id="SignalP"/>
    </source>
</evidence>
<sequence length="154" mass="16941">MHLIILGTFLTMAYGMPSYIAVPADQIAFVDLTALRSSSRSRVRVPRQILTPPPQLPEAIYEENYQPIPIHNYHQGTIALAPPPPPEAPERIQSQPEEDGTPSSSNSGAVSHFAERPPDFGEYVDFGAHTGDNGAFGWYADYPVNNQDSSGYRK</sequence>
<evidence type="ECO:0000313" key="3">
    <source>
        <dbReference type="EMBL" id="CAH0720452.1"/>
    </source>
</evidence>
<evidence type="ECO:0000313" key="4">
    <source>
        <dbReference type="Proteomes" id="UP000838878"/>
    </source>
</evidence>
<keyword evidence="4" id="KW-1185">Reference proteome</keyword>
<name>A0A8J9UVI2_9NEOP</name>
<protein>
    <submittedName>
        <fullName evidence="3">Uncharacterized protein</fullName>
    </submittedName>
</protein>
<feature type="region of interest" description="Disordered" evidence="1">
    <location>
        <begin position="135"/>
        <end position="154"/>
    </location>
</feature>
<feature type="chain" id="PRO_5035473828" evidence="2">
    <location>
        <begin position="16"/>
        <end position="154"/>
    </location>
</feature>
<dbReference type="AlphaFoldDB" id="A0A8J9UVI2"/>
<gene>
    <name evidence="3" type="ORF">BINO364_LOCUS6679</name>
</gene>
<feature type="region of interest" description="Disordered" evidence="1">
    <location>
        <begin position="75"/>
        <end position="127"/>
    </location>
</feature>
<feature type="signal peptide" evidence="2">
    <location>
        <begin position="1"/>
        <end position="15"/>
    </location>
</feature>
<keyword evidence="2" id="KW-0732">Signal</keyword>
<evidence type="ECO:0000256" key="1">
    <source>
        <dbReference type="SAM" id="MobiDB-lite"/>
    </source>
</evidence>
<reference evidence="3" key="1">
    <citation type="submission" date="2021-12" db="EMBL/GenBank/DDBJ databases">
        <authorList>
            <person name="Martin H S."/>
        </authorList>
    </citation>
    <scope>NUCLEOTIDE SEQUENCE</scope>
</reference>
<proteinExistence type="predicted"/>
<dbReference type="OrthoDB" id="8191503at2759"/>
<dbReference type="EMBL" id="OV170222">
    <property type="protein sequence ID" value="CAH0720452.1"/>
    <property type="molecule type" value="Genomic_DNA"/>
</dbReference>
<organism evidence="3 4">
    <name type="scientific">Brenthis ino</name>
    <name type="common">lesser marbled fritillary</name>
    <dbReference type="NCBI Taxonomy" id="405034"/>
    <lineage>
        <taxon>Eukaryota</taxon>
        <taxon>Metazoa</taxon>
        <taxon>Ecdysozoa</taxon>
        <taxon>Arthropoda</taxon>
        <taxon>Hexapoda</taxon>
        <taxon>Insecta</taxon>
        <taxon>Pterygota</taxon>
        <taxon>Neoptera</taxon>
        <taxon>Endopterygota</taxon>
        <taxon>Lepidoptera</taxon>
        <taxon>Glossata</taxon>
        <taxon>Ditrysia</taxon>
        <taxon>Papilionoidea</taxon>
        <taxon>Nymphalidae</taxon>
        <taxon>Heliconiinae</taxon>
        <taxon>Argynnini</taxon>
        <taxon>Brenthis</taxon>
    </lineage>
</organism>
<feature type="compositionally biased region" description="Polar residues" evidence="1">
    <location>
        <begin position="144"/>
        <end position="154"/>
    </location>
</feature>
<accession>A0A8J9UVI2</accession>
<dbReference type="Proteomes" id="UP000838878">
    <property type="component" value="Chromosome 2"/>
</dbReference>